<protein>
    <submittedName>
        <fullName evidence="3">Hypothetical_protein</fullName>
    </submittedName>
</protein>
<evidence type="ECO:0000313" key="2">
    <source>
        <dbReference type="EMBL" id="CAI9943651.1"/>
    </source>
</evidence>
<comment type="caution">
    <text evidence="2">The sequence shown here is derived from an EMBL/GenBank/DDBJ whole genome shotgun (WGS) entry which is preliminary data.</text>
</comment>
<name>A0AA86PQ50_9EUKA</name>
<gene>
    <name evidence="2" type="ORF">HINF_LOCUS31296</name>
    <name evidence="3" type="ORF">HINF_LOCUS65957</name>
</gene>
<accession>A0AA86PQ50</accession>
<reference evidence="2" key="1">
    <citation type="submission" date="2023-06" db="EMBL/GenBank/DDBJ databases">
        <authorList>
            <person name="Kurt Z."/>
        </authorList>
    </citation>
    <scope>NUCLEOTIDE SEQUENCE</scope>
</reference>
<sequence>MQKQTFYKKDLKCIIKCLLKSQQKTLNIIETQLIFSECIKGDHQAGTDNYPLSQAEENSEQIETEKRQVSEHRVSESGETDLVRPLSQITISQIMLNTQIADTQITG</sequence>
<evidence type="ECO:0000313" key="3">
    <source>
        <dbReference type="EMBL" id="CAL6091791.1"/>
    </source>
</evidence>
<evidence type="ECO:0000313" key="4">
    <source>
        <dbReference type="Proteomes" id="UP001642409"/>
    </source>
</evidence>
<proteinExistence type="predicted"/>
<dbReference type="AlphaFoldDB" id="A0AA86PQ50"/>
<reference evidence="3 4" key="2">
    <citation type="submission" date="2024-07" db="EMBL/GenBank/DDBJ databases">
        <authorList>
            <person name="Akdeniz Z."/>
        </authorList>
    </citation>
    <scope>NUCLEOTIDE SEQUENCE [LARGE SCALE GENOMIC DNA]</scope>
</reference>
<dbReference type="Proteomes" id="UP001642409">
    <property type="component" value="Unassembled WGS sequence"/>
</dbReference>
<feature type="compositionally biased region" description="Basic and acidic residues" evidence="1">
    <location>
        <begin position="63"/>
        <end position="76"/>
    </location>
</feature>
<dbReference type="EMBL" id="CATOUU010000717">
    <property type="protein sequence ID" value="CAI9943651.1"/>
    <property type="molecule type" value="Genomic_DNA"/>
</dbReference>
<feature type="compositionally biased region" description="Polar residues" evidence="1">
    <location>
        <begin position="46"/>
        <end position="56"/>
    </location>
</feature>
<keyword evidence="4" id="KW-1185">Reference proteome</keyword>
<evidence type="ECO:0000256" key="1">
    <source>
        <dbReference type="SAM" id="MobiDB-lite"/>
    </source>
</evidence>
<organism evidence="2">
    <name type="scientific">Hexamita inflata</name>
    <dbReference type="NCBI Taxonomy" id="28002"/>
    <lineage>
        <taxon>Eukaryota</taxon>
        <taxon>Metamonada</taxon>
        <taxon>Diplomonadida</taxon>
        <taxon>Hexamitidae</taxon>
        <taxon>Hexamitinae</taxon>
        <taxon>Hexamita</taxon>
    </lineage>
</organism>
<feature type="region of interest" description="Disordered" evidence="1">
    <location>
        <begin position="46"/>
        <end position="81"/>
    </location>
</feature>
<dbReference type="EMBL" id="CAXDID020000438">
    <property type="protein sequence ID" value="CAL6091791.1"/>
    <property type="molecule type" value="Genomic_DNA"/>
</dbReference>